<dbReference type="CDD" id="cd00054">
    <property type="entry name" value="EGF_CA"/>
    <property type="match status" value="1"/>
</dbReference>
<comment type="subcellular location">
    <subcellularLocation>
        <location evidence="1">Membrane</location>
        <topology evidence="1">Single-pass type I membrane protein</topology>
    </subcellularLocation>
</comment>
<evidence type="ECO:0000313" key="17">
    <source>
        <dbReference type="Proteomes" id="UP000467841"/>
    </source>
</evidence>
<gene>
    <name evidence="16" type="ORF">MERR_LOCUS46520</name>
</gene>
<dbReference type="Pfam" id="PF08488">
    <property type="entry name" value="WAK"/>
    <property type="match status" value="1"/>
</dbReference>
<organism evidence="16 17">
    <name type="scientific">Microthlaspi erraticum</name>
    <dbReference type="NCBI Taxonomy" id="1685480"/>
    <lineage>
        <taxon>Eukaryota</taxon>
        <taxon>Viridiplantae</taxon>
        <taxon>Streptophyta</taxon>
        <taxon>Embryophyta</taxon>
        <taxon>Tracheophyta</taxon>
        <taxon>Spermatophyta</taxon>
        <taxon>Magnoliopsida</taxon>
        <taxon>eudicotyledons</taxon>
        <taxon>Gunneridae</taxon>
        <taxon>Pentapetalae</taxon>
        <taxon>rosids</taxon>
        <taxon>malvids</taxon>
        <taxon>Brassicales</taxon>
        <taxon>Brassicaceae</taxon>
        <taxon>Coluteocarpeae</taxon>
        <taxon>Microthlaspi</taxon>
    </lineage>
</organism>
<dbReference type="InterPro" id="IPR049883">
    <property type="entry name" value="NOTCH1_EGF-like"/>
</dbReference>
<dbReference type="Pfam" id="PF07714">
    <property type="entry name" value="PK_Tyr_Ser-Thr"/>
    <property type="match status" value="1"/>
</dbReference>
<dbReference type="Pfam" id="PF07645">
    <property type="entry name" value="EGF_CA"/>
    <property type="match status" value="1"/>
</dbReference>
<dbReference type="Proteomes" id="UP000467841">
    <property type="component" value="Unassembled WGS sequence"/>
</dbReference>
<dbReference type="AlphaFoldDB" id="A0A6D2L3A4"/>
<evidence type="ECO:0000256" key="9">
    <source>
        <dbReference type="ARBA" id="ARBA00022989"/>
    </source>
</evidence>
<dbReference type="Gene3D" id="1.10.510.10">
    <property type="entry name" value="Transferase(Phosphotransferase) domain 1"/>
    <property type="match status" value="1"/>
</dbReference>
<dbReference type="InterPro" id="IPR001245">
    <property type="entry name" value="Ser-Thr/Tyr_kinase_cat_dom"/>
</dbReference>
<evidence type="ECO:0008006" key="18">
    <source>
        <dbReference type="Google" id="ProtNLM"/>
    </source>
</evidence>
<reference evidence="16" key="1">
    <citation type="submission" date="2020-01" db="EMBL/GenBank/DDBJ databases">
        <authorList>
            <person name="Mishra B."/>
        </authorList>
    </citation>
    <scope>NUCLEOTIDE SEQUENCE [LARGE SCALE GENOMIC DNA]</scope>
</reference>
<evidence type="ECO:0000256" key="1">
    <source>
        <dbReference type="ARBA" id="ARBA00004479"/>
    </source>
</evidence>
<keyword evidence="7" id="KW-0418">Kinase</keyword>
<dbReference type="EMBL" id="CACVBM020001762">
    <property type="protein sequence ID" value="CAA7059284.1"/>
    <property type="molecule type" value="Genomic_DNA"/>
</dbReference>
<evidence type="ECO:0000259" key="14">
    <source>
        <dbReference type="Pfam" id="PF07714"/>
    </source>
</evidence>
<evidence type="ECO:0000313" key="16">
    <source>
        <dbReference type="EMBL" id="CAA7059284.1"/>
    </source>
</evidence>
<dbReference type="InterPro" id="IPR045274">
    <property type="entry name" value="WAK-like"/>
</dbReference>
<proteinExistence type="predicted"/>
<evidence type="ECO:0000256" key="2">
    <source>
        <dbReference type="ARBA" id="ARBA00022527"/>
    </source>
</evidence>
<comment type="caution">
    <text evidence="16">The sequence shown here is derived from an EMBL/GenBank/DDBJ whole genome shotgun (WGS) entry which is preliminary data.</text>
</comment>
<protein>
    <recommendedName>
        <fullName evidence="18">Protein kinase domain-containing protein</fullName>
    </recommendedName>
</protein>
<feature type="domain" description="Serine-threonine/tyrosine-protein kinase catalytic" evidence="14">
    <location>
        <begin position="226"/>
        <end position="261"/>
    </location>
</feature>
<dbReference type="Gene3D" id="2.10.25.10">
    <property type="entry name" value="Laminin"/>
    <property type="match status" value="1"/>
</dbReference>
<keyword evidence="3" id="KW-0808">Transferase</keyword>
<dbReference type="InterPro" id="IPR013695">
    <property type="entry name" value="WAK"/>
</dbReference>
<dbReference type="GO" id="GO:0007166">
    <property type="term" value="P:cell surface receptor signaling pathway"/>
    <property type="evidence" value="ECO:0007669"/>
    <property type="project" value="InterPro"/>
</dbReference>
<keyword evidence="6" id="KW-0547">Nucleotide-binding</keyword>
<keyword evidence="2" id="KW-0723">Serine/threonine-protein kinase</keyword>
<evidence type="ECO:0000256" key="8">
    <source>
        <dbReference type="ARBA" id="ARBA00022840"/>
    </source>
</evidence>
<accession>A0A6D2L3A4</accession>
<dbReference type="GO" id="GO:0004674">
    <property type="term" value="F:protein serine/threonine kinase activity"/>
    <property type="evidence" value="ECO:0007669"/>
    <property type="project" value="UniProtKB-KW"/>
</dbReference>
<keyword evidence="9" id="KW-1133">Transmembrane helix</keyword>
<keyword evidence="8" id="KW-0067">ATP-binding</keyword>
<evidence type="ECO:0000256" key="5">
    <source>
        <dbReference type="ARBA" id="ARBA00022729"/>
    </source>
</evidence>
<evidence type="ECO:0000256" key="3">
    <source>
        <dbReference type="ARBA" id="ARBA00022679"/>
    </source>
</evidence>
<dbReference type="OrthoDB" id="4062651at2759"/>
<dbReference type="PANTHER" id="PTHR27005:SF426">
    <property type="entry name" value="PROTEIN KINASE DOMAIN-CONTAINING PROTEIN"/>
    <property type="match status" value="1"/>
</dbReference>
<name>A0A6D2L3A4_9BRAS</name>
<dbReference type="SUPFAM" id="SSF56112">
    <property type="entry name" value="Protein kinase-like (PK-like)"/>
    <property type="match status" value="1"/>
</dbReference>
<evidence type="ECO:0000256" key="10">
    <source>
        <dbReference type="ARBA" id="ARBA00023136"/>
    </source>
</evidence>
<evidence type="ECO:0000256" key="6">
    <source>
        <dbReference type="ARBA" id="ARBA00022741"/>
    </source>
</evidence>
<evidence type="ECO:0000256" key="12">
    <source>
        <dbReference type="ARBA" id="ARBA00023180"/>
    </source>
</evidence>
<feature type="domain" description="NOTCH1 EGF-like calcium-binding" evidence="13">
    <location>
        <begin position="148"/>
        <end position="176"/>
    </location>
</feature>
<dbReference type="GO" id="GO:0005524">
    <property type="term" value="F:ATP binding"/>
    <property type="evidence" value="ECO:0007669"/>
    <property type="project" value="UniProtKB-KW"/>
</dbReference>
<dbReference type="InterPro" id="IPR011009">
    <property type="entry name" value="Kinase-like_dom_sf"/>
</dbReference>
<dbReference type="PANTHER" id="PTHR27005">
    <property type="entry name" value="WALL-ASSOCIATED RECEPTOR KINASE-LIKE 21"/>
    <property type="match status" value="1"/>
</dbReference>
<dbReference type="GO" id="GO:0005886">
    <property type="term" value="C:plasma membrane"/>
    <property type="evidence" value="ECO:0007669"/>
    <property type="project" value="TreeGrafter"/>
</dbReference>
<evidence type="ECO:0000256" key="4">
    <source>
        <dbReference type="ARBA" id="ARBA00022692"/>
    </source>
</evidence>
<keyword evidence="17" id="KW-1185">Reference proteome</keyword>
<feature type="domain" description="Wall-associated receptor kinase" evidence="15">
    <location>
        <begin position="28"/>
        <end position="84"/>
    </location>
</feature>
<sequence>MEGFWQRYCGMGVRALEEQRPSTLALLKSNDGSNTIGKCAVAFLTDELAQPSLPWWDSSTSPEWFHERKYSTIQLEWQIQTRNLWLGESLGCGTINPEVLVTLNEFQSRPCYCGRINPSYISDDIGYLKCACSNGYEGNPYDVQGCIDINECENGRPNPCDSDETCLNTLGGHHCLVKKKNQNWPNLFRYHSRSFKVCQLSSMLVVKHNVGGLDILVVNGTRTPGYLDPEYHQSSRYTEKSDVYSYGVVLDELITGEESYILQPPQHPKTLATNFLCAMKEKRLLDIIDPRIKDNCTLEQVKVMAKIARLYMSKSEGGETTNHEQYYNGAGEDWFLTWRFTGTPHTGN</sequence>
<keyword evidence="10" id="KW-0472">Membrane</keyword>
<evidence type="ECO:0000256" key="11">
    <source>
        <dbReference type="ARBA" id="ARBA00023157"/>
    </source>
</evidence>
<evidence type="ECO:0000256" key="7">
    <source>
        <dbReference type="ARBA" id="ARBA00022777"/>
    </source>
</evidence>
<keyword evidence="5" id="KW-0732">Signal</keyword>
<keyword evidence="11" id="KW-1015">Disulfide bond</keyword>
<evidence type="ECO:0000259" key="15">
    <source>
        <dbReference type="Pfam" id="PF08488"/>
    </source>
</evidence>
<evidence type="ECO:0000259" key="13">
    <source>
        <dbReference type="Pfam" id="PF07645"/>
    </source>
</evidence>
<keyword evidence="4" id="KW-0812">Transmembrane</keyword>
<keyword evidence="12" id="KW-0325">Glycoprotein</keyword>